<dbReference type="Gene3D" id="6.20.440.10">
    <property type="match status" value="1"/>
</dbReference>
<dbReference type="KEGG" id="lfc:LFE_0257"/>
<evidence type="ECO:0000313" key="10">
    <source>
        <dbReference type="Proteomes" id="UP000007382"/>
    </source>
</evidence>
<dbReference type="Gene3D" id="3.90.1150.10">
    <property type="entry name" value="Aspartate Aminotransferase, domain 1"/>
    <property type="match status" value="1"/>
</dbReference>
<dbReference type="InterPro" id="IPR020581">
    <property type="entry name" value="GDC_P"/>
</dbReference>
<dbReference type="GO" id="GO:0005829">
    <property type="term" value="C:cytosol"/>
    <property type="evidence" value="ECO:0007669"/>
    <property type="project" value="TreeGrafter"/>
</dbReference>
<dbReference type="InterPro" id="IPR049316">
    <property type="entry name" value="GDC-P_C"/>
</dbReference>
<dbReference type="HOGENOM" id="CLU_004620_5_0_0"/>
<dbReference type="GO" id="GO:0016594">
    <property type="term" value="F:glycine binding"/>
    <property type="evidence" value="ECO:0007669"/>
    <property type="project" value="TreeGrafter"/>
</dbReference>
<name>I0IL30_LEPFC</name>
<dbReference type="RefSeq" id="WP_014448472.1">
    <property type="nucleotide sequence ID" value="NC_017094.1"/>
</dbReference>
<proteinExistence type="predicted"/>
<dbReference type="PANTHER" id="PTHR11773">
    <property type="entry name" value="GLYCINE DEHYDROGENASE, DECARBOXYLATING"/>
    <property type="match status" value="1"/>
</dbReference>
<dbReference type="SUPFAM" id="SSF53383">
    <property type="entry name" value="PLP-dependent transferases"/>
    <property type="match status" value="1"/>
</dbReference>
<feature type="domain" description="Glycine dehydrogenase C-terminal" evidence="8">
    <location>
        <begin position="364"/>
        <end position="459"/>
    </location>
</feature>
<keyword evidence="4" id="KW-0560">Oxidoreductase</keyword>
<protein>
    <recommendedName>
        <fullName evidence="2">glycine dehydrogenase (aminomethyl-transferring)</fullName>
        <ecNumber evidence="2">1.4.4.2</ecNumber>
    </recommendedName>
</protein>
<dbReference type="GO" id="GO:0019464">
    <property type="term" value="P:glycine decarboxylation via glycine cleavage system"/>
    <property type="evidence" value="ECO:0007669"/>
    <property type="project" value="TreeGrafter"/>
</dbReference>
<dbReference type="InterPro" id="IPR015422">
    <property type="entry name" value="PyrdxlP-dep_Trfase_small"/>
</dbReference>
<feature type="domain" description="Aminotransferase class V" evidence="7">
    <location>
        <begin position="158"/>
        <end position="288"/>
    </location>
</feature>
<dbReference type="OrthoDB" id="9801272at2"/>
<evidence type="ECO:0000256" key="2">
    <source>
        <dbReference type="ARBA" id="ARBA00012134"/>
    </source>
</evidence>
<dbReference type="eggNOG" id="COG1003">
    <property type="taxonomic scope" value="Bacteria"/>
</dbReference>
<dbReference type="Proteomes" id="UP000007382">
    <property type="component" value="Chromosome"/>
</dbReference>
<comment type="function">
    <text evidence="1">The glycine cleavage system catalyzes the degradation of glycine. The P protein binds the alpha-amino group of glycine through its pyridoxal phosphate cofactor; CO(2) is released and the remaining methylamine moiety is then transferred to the lipoamide cofactor of the H protein.</text>
</comment>
<dbReference type="FunFam" id="3.40.640.10:FF:000224">
    <property type="entry name" value="Probable glycine dehydrogenase (decarboxylating) subunit 2"/>
    <property type="match status" value="1"/>
</dbReference>
<evidence type="ECO:0000256" key="6">
    <source>
        <dbReference type="SAM" id="MobiDB-lite"/>
    </source>
</evidence>
<dbReference type="Pfam" id="PF21478">
    <property type="entry name" value="GcvP2_C"/>
    <property type="match status" value="1"/>
</dbReference>
<dbReference type="GO" id="GO:0004375">
    <property type="term" value="F:glycine dehydrogenase (decarboxylating) activity"/>
    <property type="evidence" value="ECO:0007669"/>
    <property type="project" value="UniProtKB-EC"/>
</dbReference>
<evidence type="ECO:0000256" key="5">
    <source>
        <dbReference type="ARBA" id="ARBA00049026"/>
    </source>
</evidence>
<dbReference type="Pfam" id="PF00266">
    <property type="entry name" value="Aminotran_5"/>
    <property type="match status" value="1"/>
</dbReference>
<reference evidence="9 10" key="1">
    <citation type="journal article" date="2012" name="J. Bacteriol.">
        <title>Complete Genome Sequence of Leptospirillum ferrooxidans Strain C2-3, Isolated from a Fresh Volcanic Ash Deposit on the Island of Miyake, Japan.</title>
        <authorList>
            <person name="Fujimura R."/>
            <person name="Sato Y."/>
            <person name="Nishizawa T."/>
            <person name="Oshima K."/>
            <person name="Kim S.-W."/>
            <person name="Hattori M."/>
            <person name="Kamijo T."/>
            <person name="Ohta H."/>
        </authorList>
    </citation>
    <scope>NUCLEOTIDE SEQUENCE [LARGE SCALE GENOMIC DNA]</scope>
    <source>
        <strain evidence="9 10">C2-3</strain>
    </source>
</reference>
<dbReference type="InterPro" id="IPR000192">
    <property type="entry name" value="Aminotrans_V_dom"/>
</dbReference>
<evidence type="ECO:0000259" key="7">
    <source>
        <dbReference type="Pfam" id="PF00266"/>
    </source>
</evidence>
<feature type="compositionally biased region" description="Polar residues" evidence="6">
    <location>
        <begin position="494"/>
        <end position="503"/>
    </location>
</feature>
<keyword evidence="10" id="KW-1185">Reference proteome</keyword>
<comment type="catalytic activity">
    <reaction evidence="5">
        <text>N(6)-[(R)-lipoyl]-L-lysyl-[glycine-cleavage complex H protein] + glycine + H(+) = N(6)-[(R)-S(8)-aminomethyldihydrolipoyl]-L-lysyl-[glycine-cleavage complex H protein] + CO2</text>
        <dbReference type="Rhea" id="RHEA:24304"/>
        <dbReference type="Rhea" id="RHEA-COMP:10494"/>
        <dbReference type="Rhea" id="RHEA-COMP:10495"/>
        <dbReference type="ChEBI" id="CHEBI:15378"/>
        <dbReference type="ChEBI" id="CHEBI:16526"/>
        <dbReference type="ChEBI" id="CHEBI:57305"/>
        <dbReference type="ChEBI" id="CHEBI:83099"/>
        <dbReference type="ChEBI" id="CHEBI:83143"/>
        <dbReference type="EC" id="1.4.4.2"/>
    </reaction>
</comment>
<dbReference type="GO" id="GO:0030170">
    <property type="term" value="F:pyridoxal phosphate binding"/>
    <property type="evidence" value="ECO:0007669"/>
    <property type="project" value="TreeGrafter"/>
</dbReference>
<feature type="region of interest" description="Disordered" evidence="6">
    <location>
        <begin position="1"/>
        <end position="20"/>
    </location>
</feature>
<dbReference type="GO" id="GO:0005960">
    <property type="term" value="C:glycine cleavage complex"/>
    <property type="evidence" value="ECO:0007669"/>
    <property type="project" value="TreeGrafter"/>
</dbReference>
<dbReference type="PANTHER" id="PTHR11773:SF1">
    <property type="entry name" value="GLYCINE DEHYDROGENASE (DECARBOXYLATING), MITOCHONDRIAL"/>
    <property type="match status" value="1"/>
</dbReference>
<evidence type="ECO:0000259" key="8">
    <source>
        <dbReference type="Pfam" id="PF21478"/>
    </source>
</evidence>
<evidence type="ECO:0000256" key="4">
    <source>
        <dbReference type="ARBA" id="ARBA00023002"/>
    </source>
</evidence>
<sequence>MTIRANSEERSARPDMHPTLWEISRPGARGVFPPSVSGSTDFGVPEVSMRDSPPCLPELSELEVVRHFTNLSHLSRGVDTHFIPLGSCTMKYNPKVSDKVASLPGFSDLHPRTDPEGMEGLLEAMGTLSDLLKSLLGMDAVTLAPAAGAHGELTGILIARKYFESRGETSRKVILVPDSAHGTNPASASMGGMVVRSITSKPSGHIDTAALEKALSSETAMVMITAPSTLGLFEEELSEVVRLVHKAGALVYMDGANMNAFLGVLKPGDLGFDIVHINTHKTLATPHGGGGPGSGPVGVKSHLAPFLPTPVIVKMNHVYSFANPEDSSSIGPVRSFLGSTGVLLRALSYVLLLGREGLPRVALYALLNANYLKKKLDGVLPGEGPGLCAHEFVLSAKPLAAFGVHAGDLAKGLLDAGYYAPTIHFPLIVPEALMIEPTECESKSMLDAFAEDFSRIVEKAALHPSEILSAPLRTPVSRPDEVLAARDPVLKDPTVSSGNLRKD</sequence>
<dbReference type="InterPro" id="IPR015421">
    <property type="entry name" value="PyrdxlP-dep_Trfase_major"/>
</dbReference>
<dbReference type="EC" id="1.4.4.2" evidence="2"/>
<dbReference type="AlphaFoldDB" id="I0IL30"/>
<dbReference type="PATRIC" id="fig|1162668.3.peg.298"/>
<keyword evidence="3" id="KW-0663">Pyridoxal phosphate</keyword>
<gene>
    <name evidence="9" type="ordered locus">LFE_0257</name>
</gene>
<dbReference type="NCBIfam" id="NF003346">
    <property type="entry name" value="PRK04366.1"/>
    <property type="match status" value="1"/>
</dbReference>
<organism evidence="9 10">
    <name type="scientific">Leptospirillum ferrooxidans (strain C2-3)</name>
    <dbReference type="NCBI Taxonomy" id="1162668"/>
    <lineage>
        <taxon>Bacteria</taxon>
        <taxon>Pseudomonadati</taxon>
        <taxon>Nitrospirota</taxon>
        <taxon>Nitrospiria</taxon>
        <taxon>Nitrospirales</taxon>
        <taxon>Nitrospiraceae</taxon>
        <taxon>Leptospirillum</taxon>
    </lineage>
</organism>
<dbReference type="STRING" id="1162668.LFE_0257"/>
<dbReference type="Gene3D" id="3.40.640.10">
    <property type="entry name" value="Type I PLP-dependent aspartate aminotransferase-like (Major domain)"/>
    <property type="match status" value="1"/>
</dbReference>
<feature type="region of interest" description="Disordered" evidence="6">
    <location>
        <begin position="483"/>
        <end position="503"/>
    </location>
</feature>
<accession>I0IL30</accession>
<evidence type="ECO:0000256" key="3">
    <source>
        <dbReference type="ARBA" id="ARBA00022898"/>
    </source>
</evidence>
<dbReference type="EMBL" id="AP012342">
    <property type="protein sequence ID" value="BAM05979.1"/>
    <property type="molecule type" value="Genomic_DNA"/>
</dbReference>
<evidence type="ECO:0000313" key="9">
    <source>
        <dbReference type="EMBL" id="BAM05979.1"/>
    </source>
</evidence>
<evidence type="ECO:0000256" key="1">
    <source>
        <dbReference type="ARBA" id="ARBA00003788"/>
    </source>
</evidence>
<feature type="compositionally biased region" description="Basic and acidic residues" evidence="6">
    <location>
        <begin position="1"/>
        <end position="16"/>
    </location>
</feature>
<dbReference type="InterPro" id="IPR015424">
    <property type="entry name" value="PyrdxlP-dep_Trfase"/>
</dbReference>
<reference evidence="10" key="2">
    <citation type="submission" date="2012-03" db="EMBL/GenBank/DDBJ databases">
        <title>The complete genome sequence of the pioneer microbe on fresh volcanic deposit, Leptospirillum ferrooxidans strain C2-3.</title>
        <authorList>
            <person name="Fujimura R."/>
            <person name="Sato Y."/>
            <person name="Nishizawa T."/>
            <person name="Nanba K."/>
            <person name="Oshima K."/>
            <person name="Hattori M."/>
            <person name="Kamijo T."/>
            <person name="Ohta H."/>
        </authorList>
    </citation>
    <scope>NUCLEOTIDE SEQUENCE [LARGE SCALE GENOMIC DNA]</scope>
    <source>
        <strain evidence="10">C2-3</strain>
    </source>
</reference>